<dbReference type="Pfam" id="PF07062">
    <property type="entry name" value="Clc-like"/>
    <property type="match status" value="1"/>
</dbReference>
<keyword evidence="3 5" id="KW-1133">Transmembrane helix</keyword>
<reference evidence="7" key="1">
    <citation type="submission" date="2022-11" db="UniProtKB">
        <authorList>
            <consortium name="WormBaseParasite"/>
        </authorList>
    </citation>
    <scope>IDENTIFICATION</scope>
</reference>
<comment type="subcellular location">
    <subcellularLocation>
        <location evidence="1">Membrane</location>
        <topology evidence="1">Multi-pass membrane protein</topology>
    </subcellularLocation>
</comment>
<dbReference type="PANTHER" id="PTHR10671:SF51">
    <property type="entry name" value="CLC-LIKE PROTEIN"/>
    <property type="match status" value="1"/>
</dbReference>
<dbReference type="WBParaSite" id="PSAMB.scaffold973size37797.g10049.t1">
    <property type="protein sequence ID" value="PSAMB.scaffold973size37797.g10049.t1"/>
    <property type="gene ID" value="PSAMB.scaffold973size37797.g10049"/>
</dbReference>
<keyword evidence="6" id="KW-1185">Reference proteome</keyword>
<dbReference type="GO" id="GO:0005886">
    <property type="term" value="C:plasma membrane"/>
    <property type="evidence" value="ECO:0007669"/>
    <property type="project" value="TreeGrafter"/>
</dbReference>
<dbReference type="Proteomes" id="UP000887566">
    <property type="component" value="Unplaced"/>
</dbReference>
<dbReference type="InterPro" id="IPR050579">
    <property type="entry name" value="PMP-22/EMP/MP20-like"/>
</dbReference>
<evidence type="ECO:0000256" key="1">
    <source>
        <dbReference type="ARBA" id="ARBA00004141"/>
    </source>
</evidence>
<dbReference type="Gene3D" id="1.20.140.150">
    <property type="match status" value="1"/>
</dbReference>
<feature type="transmembrane region" description="Helical" evidence="5">
    <location>
        <begin position="189"/>
        <end position="214"/>
    </location>
</feature>
<dbReference type="AlphaFoldDB" id="A0A914XRD8"/>
<keyword evidence="4 5" id="KW-0472">Membrane</keyword>
<proteinExistence type="predicted"/>
<accession>A0A914XRD8</accession>
<protein>
    <submittedName>
        <fullName evidence="7">Clc-like protein</fullName>
    </submittedName>
</protein>
<evidence type="ECO:0000256" key="5">
    <source>
        <dbReference type="SAM" id="Phobius"/>
    </source>
</evidence>
<feature type="transmembrane region" description="Helical" evidence="5">
    <location>
        <begin position="143"/>
        <end position="169"/>
    </location>
</feature>
<sequence>MNIANYALLVAGWVLMGIAIIWSIASVASPAWQVVDLREYQTIHYHGLWQDCARTSKTGYYAGSDYQQEGALHCTYKFDYSPGQLVNPDRLYVDENSPAGENQYHTWNTYQVVPLVFIMLSVICGIIALIVSCGILRYPICAIIFTIMSFISLVLSFAVVSSFFIVAHRGENRFIKGVVGTYEALLGRAYYFELVSCIFFLLTFLCSLFIAYRFKSNDDASSRRRILGSSQLDTAPNFIKVQPVTLSSERDYSSSNVFHGYESKF</sequence>
<feature type="transmembrane region" description="Helical" evidence="5">
    <location>
        <begin position="112"/>
        <end position="136"/>
    </location>
</feature>
<organism evidence="6 7">
    <name type="scientific">Plectus sambesii</name>
    <dbReference type="NCBI Taxonomy" id="2011161"/>
    <lineage>
        <taxon>Eukaryota</taxon>
        <taxon>Metazoa</taxon>
        <taxon>Ecdysozoa</taxon>
        <taxon>Nematoda</taxon>
        <taxon>Chromadorea</taxon>
        <taxon>Plectida</taxon>
        <taxon>Plectina</taxon>
        <taxon>Plectoidea</taxon>
        <taxon>Plectidae</taxon>
        <taxon>Plectus</taxon>
    </lineage>
</organism>
<keyword evidence="2 5" id="KW-0812">Transmembrane</keyword>
<evidence type="ECO:0000256" key="2">
    <source>
        <dbReference type="ARBA" id="ARBA00022692"/>
    </source>
</evidence>
<feature type="transmembrane region" description="Helical" evidence="5">
    <location>
        <begin position="7"/>
        <end position="28"/>
    </location>
</feature>
<evidence type="ECO:0000256" key="4">
    <source>
        <dbReference type="ARBA" id="ARBA00023136"/>
    </source>
</evidence>
<evidence type="ECO:0000313" key="7">
    <source>
        <dbReference type="WBParaSite" id="PSAMB.scaffold973size37797.g10049.t1"/>
    </source>
</evidence>
<dbReference type="InterPro" id="IPR010761">
    <property type="entry name" value="Clc_prot-like"/>
</dbReference>
<name>A0A914XRD8_9BILA</name>
<dbReference type="PANTHER" id="PTHR10671">
    <property type="entry name" value="EPITHELIAL MEMBRANE PROTEIN-RELATED"/>
    <property type="match status" value="1"/>
</dbReference>
<evidence type="ECO:0000256" key="3">
    <source>
        <dbReference type="ARBA" id="ARBA00022989"/>
    </source>
</evidence>
<evidence type="ECO:0000313" key="6">
    <source>
        <dbReference type="Proteomes" id="UP000887566"/>
    </source>
</evidence>